<name>A0A3S8RVB5_9BACL</name>
<dbReference type="Pfam" id="PF06271">
    <property type="entry name" value="RDD"/>
    <property type="match status" value="1"/>
</dbReference>
<keyword evidence="3 6" id="KW-0812">Transmembrane</keyword>
<accession>A0A3S8RVB5</accession>
<keyword evidence="5 6" id="KW-0472">Membrane</keyword>
<dbReference type="AlphaFoldDB" id="A0A3S8RVB5"/>
<dbReference type="GO" id="GO:0005886">
    <property type="term" value="C:plasma membrane"/>
    <property type="evidence" value="ECO:0007669"/>
    <property type="project" value="UniProtKB-SubCell"/>
</dbReference>
<evidence type="ECO:0000256" key="2">
    <source>
        <dbReference type="ARBA" id="ARBA00022475"/>
    </source>
</evidence>
<reference evidence="8 9" key="1">
    <citation type="submission" date="2018-11" db="EMBL/GenBank/DDBJ databases">
        <title>Genome sequencing of Paenibacillus lentus DSM25539(T).</title>
        <authorList>
            <person name="Kook J.-K."/>
            <person name="Park S.-N."/>
            <person name="Lim Y.K."/>
        </authorList>
    </citation>
    <scope>NUCLEOTIDE SEQUENCE [LARGE SCALE GENOMIC DNA]</scope>
    <source>
        <strain evidence="8 9">DSM 25539</strain>
    </source>
</reference>
<keyword evidence="9" id="KW-1185">Reference proteome</keyword>
<evidence type="ECO:0000256" key="1">
    <source>
        <dbReference type="ARBA" id="ARBA00004651"/>
    </source>
</evidence>
<evidence type="ECO:0000256" key="3">
    <source>
        <dbReference type="ARBA" id="ARBA00022692"/>
    </source>
</evidence>
<keyword evidence="2" id="KW-1003">Cell membrane</keyword>
<dbReference type="PANTHER" id="PTHR36115:SF9">
    <property type="entry name" value="LMO1584 PROTEIN"/>
    <property type="match status" value="1"/>
</dbReference>
<dbReference type="KEGG" id="plen:EIM92_11980"/>
<evidence type="ECO:0000256" key="6">
    <source>
        <dbReference type="SAM" id="Phobius"/>
    </source>
</evidence>
<evidence type="ECO:0000256" key="5">
    <source>
        <dbReference type="ARBA" id="ARBA00023136"/>
    </source>
</evidence>
<dbReference type="InterPro" id="IPR010432">
    <property type="entry name" value="RDD"/>
</dbReference>
<sequence>MLAILASLYFFIFTLVLKQTIGKIIMGIKVVSATSSKLSWEDVLLREIIGKFSSSILLFSGLLLIAIDPKKQSLHDKMSGMLVVWEQDNLIKGD</sequence>
<comment type="subcellular location">
    <subcellularLocation>
        <location evidence="1">Cell membrane</location>
        <topology evidence="1">Multi-pass membrane protein</topology>
    </subcellularLocation>
</comment>
<dbReference type="RefSeq" id="WP_125082826.1">
    <property type="nucleotide sequence ID" value="NZ_CP034248.1"/>
</dbReference>
<keyword evidence="4 6" id="KW-1133">Transmembrane helix</keyword>
<dbReference type="EMBL" id="CP034248">
    <property type="protein sequence ID" value="AZK46780.1"/>
    <property type="molecule type" value="Genomic_DNA"/>
</dbReference>
<proteinExistence type="predicted"/>
<protein>
    <submittedName>
        <fullName evidence="8">RDD family protein</fullName>
    </submittedName>
</protein>
<feature type="domain" description="RDD" evidence="7">
    <location>
        <begin position="2"/>
        <end position="80"/>
    </location>
</feature>
<dbReference type="Proteomes" id="UP000273145">
    <property type="component" value="Chromosome"/>
</dbReference>
<evidence type="ECO:0000313" key="9">
    <source>
        <dbReference type="Proteomes" id="UP000273145"/>
    </source>
</evidence>
<evidence type="ECO:0000256" key="4">
    <source>
        <dbReference type="ARBA" id="ARBA00022989"/>
    </source>
</evidence>
<evidence type="ECO:0000259" key="7">
    <source>
        <dbReference type="Pfam" id="PF06271"/>
    </source>
</evidence>
<dbReference type="PANTHER" id="PTHR36115">
    <property type="entry name" value="PROLINE-RICH ANTIGEN HOMOLOG-RELATED"/>
    <property type="match status" value="1"/>
</dbReference>
<dbReference type="InterPro" id="IPR051791">
    <property type="entry name" value="Pra-immunoreactive"/>
</dbReference>
<gene>
    <name evidence="8" type="ORF">EIM92_11980</name>
</gene>
<organism evidence="8 9">
    <name type="scientific">Paenibacillus lentus</name>
    <dbReference type="NCBI Taxonomy" id="1338368"/>
    <lineage>
        <taxon>Bacteria</taxon>
        <taxon>Bacillati</taxon>
        <taxon>Bacillota</taxon>
        <taxon>Bacilli</taxon>
        <taxon>Bacillales</taxon>
        <taxon>Paenibacillaceae</taxon>
        <taxon>Paenibacillus</taxon>
    </lineage>
</organism>
<dbReference type="OrthoDB" id="9793824at2"/>
<evidence type="ECO:0000313" key="8">
    <source>
        <dbReference type="EMBL" id="AZK46780.1"/>
    </source>
</evidence>
<feature type="transmembrane region" description="Helical" evidence="6">
    <location>
        <begin position="48"/>
        <end position="67"/>
    </location>
</feature>